<dbReference type="AlphaFoldDB" id="A0A6A6UY56"/>
<evidence type="ECO:0000313" key="2">
    <source>
        <dbReference type="EMBL" id="KAF2742663.1"/>
    </source>
</evidence>
<dbReference type="Proteomes" id="UP000799440">
    <property type="component" value="Unassembled WGS sequence"/>
</dbReference>
<sequence length="173" mass="19415">MLLGLGKRAQAYNPSWQPLFLRFRNSGFVGVPVHASSPPTTIMSTPNTTTPSPSPHPPKPFEAQRTAIDTTSAQISALFRSAEAIGSCSQTSDADLRIEYKRLLDEARCLHNRIAQSIKELNLAWWDFRNGGKNGEMETVGLWLGMSYKWVKQVRRLGREVKEELAFLEKGVR</sequence>
<protein>
    <submittedName>
        <fullName evidence="2">Uncharacterized protein</fullName>
    </submittedName>
</protein>
<name>A0A6A6UY56_9PLEO</name>
<feature type="compositionally biased region" description="Low complexity" evidence="1">
    <location>
        <begin position="37"/>
        <end position="51"/>
    </location>
</feature>
<organism evidence="2 3">
    <name type="scientific">Sporormia fimetaria CBS 119925</name>
    <dbReference type="NCBI Taxonomy" id="1340428"/>
    <lineage>
        <taxon>Eukaryota</taxon>
        <taxon>Fungi</taxon>
        <taxon>Dikarya</taxon>
        <taxon>Ascomycota</taxon>
        <taxon>Pezizomycotina</taxon>
        <taxon>Dothideomycetes</taxon>
        <taxon>Pleosporomycetidae</taxon>
        <taxon>Pleosporales</taxon>
        <taxon>Sporormiaceae</taxon>
        <taxon>Sporormia</taxon>
    </lineage>
</organism>
<proteinExistence type="predicted"/>
<evidence type="ECO:0000256" key="1">
    <source>
        <dbReference type="SAM" id="MobiDB-lite"/>
    </source>
</evidence>
<dbReference type="EMBL" id="MU006605">
    <property type="protein sequence ID" value="KAF2742663.1"/>
    <property type="molecule type" value="Genomic_DNA"/>
</dbReference>
<reference evidence="2" key="1">
    <citation type="journal article" date="2020" name="Stud. Mycol.">
        <title>101 Dothideomycetes genomes: a test case for predicting lifestyles and emergence of pathogens.</title>
        <authorList>
            <person name="Haridas S."/>
            <person name="Albert R."/>
            <person name="Binder M."/>
            <person name="Bloem J."/>
            <person name="Labutti K."/>
            <person name="Salamov A."/>
            <person name="Andreopoulos B."/>
            <person name="Baker S."/>
            <person name="Barry K."/>
            <person name="Bills G."/>
            <person name="Bluhm B."/>
            <person name="Cannon C."/>
            <person name="Castanera R."/>
            <person name="Culley D."/>
            <person name="Daum C."/>
            <person name="Ezra D."/>
            <person name="Gonzalez J."/>
            <person name="Henrissat B."/>
            <person name="Kuo A."/>
            <person name="Liang C."/>
            <person name="Lipzen A."/>
            <person name="Lutzoni F."/>
            <person name="Magnuson J."/>
            <person name="Mondo S."/>
            <person name="Nolan M."/>
            <person name="Ohm R."/>
            <person name="Pangilinan J."/>
            <person name="Park H.-J."/>
            <person name="Ramirez L."/>
            <person name="Alfaro M."/>
            <person name="Sun H."/>
            <person name="Tritt A."/>
            <person name="Yoshinaga Y."/>
            <person name="Zwiers L.-H."/>
            <person name="Turgeon B."/>
            <person name="Goodwin S."/>
            <person name="Spatafora J."/>
            <person name="Crous P."/>
            <person name="Grigoriev I."/>
        </authorList>
    </citation>
    <scope>NUCLEOTIDE SEQUENCE</scope>
    <source>
        <strain evidence="2">CBS 119925</strain>
    </source>
</reference>
<gene>
    <name evidence="2" type="ORF">M011DRAFT_258446</name>
</gene>
<accession>A0A6A6UY56</accession>
<evidence type="ECO:0000313" key="3">
    <source>
        <dbReference type="Proteomes" id="UP000799440"/>
    </source>
</evidence>
<keyword evidence="3" id="KW-1185">Reference proteome</keyword>
<feature type="region of interest" description="Disordered" evidence="1">
    <location>
        <begin position="37"/>
        <end position="59"/>
    </location>
</feature>